<reference evidence="3" key="1">
    <citation type="submission" date="2016-05" db="EMBL/GenBank/DDBJ databases">
        <authorList>
            <person name="Naeem Raeece"/>
        </authorList>
    </citation>
    <scope>NUCLEOTIDE SEQUENCE [LARGE SCALE GENOMIC DNA]</scope>
</reference>
<sequence>MFSSFSTSTSQGGTNKDIGWSKLFQEEITERKKKYGKGREGKEGEAKRERQNYTHAYCENNGFLRHATNGGRNTKGAYAQLEYLHKEKCSTELKCTLPPNPRKKKKKKKKKRRIEFETMLTLTIVLMNWR</sequence>
<proteinExistence type="predicted"/>
<evidence type="ECO:0000256" key="1">
    <source>
        <dbReference type="SAM" id="MobiDB-lite"/>
    </source>
</evidence>
<name>A0A1A8VLF1_PLAOA</name>
<organism evidence="2 3">
    <name type="scientific">Plasmodium ovale curtisi</name>
    <dbReference type="NCBI Taxonomy" id="864141"/>
    <lineage>
        <taxon>Eukaryota</taxon>
        <taxon>Sar</taxon>
        <taxon>Alveolata</taxon>
        <taxon>Apicomplexa</taxon>
        <taxon>Aconoidasida</taxon>
        <taxon>Haemosporida</taxon>
        <taxon>Plasmodiidae</taxon>
        <taxon>Plasmodium</taxon>
        <taxon>Plasmodium (Plasmodium)</taxon>
    </lineage>
</organism>
<gene>
    <name evidence="2" type="ORF">POVCU1_001090</name>
</gene>
<dbReference type="Proteomes" id="UP000078546">
    <property type="component" value="Unassembled WGS sequence"/>
</dbReference>
<dbReference type="AlphaFoldDB" id="A0A1A8VLF1"/>
<evidence type="ECO:0000313" key="3">
    <source>
        <dbReference type="Proteomes" id="UP000078546"/>
    </source>
</evidence>
<evidence type="ECO:0000313" key="2">
    <source>
        <dbReference type="EMBL" id="SBS80461.1"/>
    </source>
</evidence>
<feature type="compositionally biased region" description="Basic and acidic residues" evidence="1">
    <location>
        <begin position="37"/>
        <end position="51"/>
    </location>
</feature>
<protein>
    <submittedName>
        <fullName evidence="2">Uncharacterized protein</fullName>
    </submittedName>
</protein>
<accession>A0A1A8VLF1</accession>
<dbReference type="EMBL" id="FLQV01000025">
    <property type="protein sequence ID" value="SBS80461.1"/>
    <property type="molecule type" value="Genomic_DNA"/>
</dbReference>
<feature type="region of interest" description="Disordered" evidence="1">
    <location>
        <begin position="31"/>
        <end position="51"/>
    </location>
</feature>